<feature type="domain" description="TauD/TfdA-like" evidence="4">
    <location>
        <begin position="470"/>
        <end position="679"/>
    </location>
</feature>
<keyword evidence="2" id="KW-0175">Coiled coil</keyword>
<comment type="caution">
    <text evidence="5">The sequence shown here is derived from an EMBL/GenBank/DDBJ whole genome shotgun (WGS) entry which is preliminary data.</text>
</comment>
<dbReference type="GO" id="GO:0016491">
    <property type="term" value="F:oxidoreductase activity"/>
    <property type="evidence" value="ECO:0007669"/>
    <property type="project" value="UniProtKB-KW"/>
</dbReference>
<evidence type="ECO:0000313" key="6">
    <source>
        <dbReference type="Proteomes" id="UP000601435"/>
    </source>
</evidence>
<keyword evidence="6" id="KW-1185">Reference proteome</keyword>
<evidence type="ECO:0000256" key="3">
    <source>
        <dbReference type="SAM" id="MobiDB-lite"/>
    </source>
</evidence>
<organism evidence="5 6">
    <name type="scientific">Symbiodinium necroappetens</name>
    <dbReference type="NCBI Taxonomy" id="1628268"/>
    <lineage>
        <taxon>Eukaryota</taxon>
        <taxon>Sar</taxon>
        <taxon>Alveolata</taxon>
        <taxon>Dinophyceae</taxon>
        <taxon>Suessiales</taxon>
        <taxon>Symbiodiniaceae</taxon>
        <taxon>Symbiodinium</taxon>
    </lineage>
</organism>
<feature type="compositionally biased region" description="Low complexity" evidence="3">
    <location>
        <begin position="796"/>
        <end position="818"/>
    </location>
</feature>
<accession>A0A813BUC9</accession>
<dbReference type="SUPFAM" id="SSF51197">
    <property type="entry name" value="Clavaminate synthase-like"/>
    <property type="match status" value="1"/>
</dbReference>
<name>A0A813BUC9_9DINO</name>
<proteinExistence type="predicted"/>
<evidence type="ECO:0000256" key="1">
    <source>
        <dbReference type="ARBA" id="ARBA00023002"/>
    </source>
</evidence>
<evidence type="ECO:0000256" key="2">
    <source>
        <dbReference type="SAM" id="Coils"/>
    </source>
</evidence>
<gene>
    <name evidence="5" type="primary">cs1</name>
    <name evidence="5" type="ORF">SNEC2469_LOCUS31945</name>
</gene>
<reference evidence="5" key="1">
    <citation type="submission" date="2021-02" db="EMBL/GenBank/DDBJ databases">
        <authorList>
            <person name="Dougan E. K."/>
            <person name="Rhodes N."/>
            <person name="Thang M."/>
            <person name="Chan C."/>
        </authorList>
    </citation>
    <scope>NUCLEOTIDE SEQUENCE</scope>
</reference>
<dbReference type="OrthoDB" id="429078at2759"/>
<sequence length="848" mass="93736">MAERASKRALALEEALAAQRRAEQLVAEMRNQLSQWLSANRQTMEVALRGFSKLASITGHKVPQTELKFMQAFATAEPTPMEVLKAMKEASPKFEVWVSEALAKYAASFPKDGTPAPAVEVPTKEPEAPEAPQGKEVVYKGDPKEVQELKRITQRQQEEISKLLLTIDELRKRMENIKVVSLDAGPGVAGTVDNIMEKVGLKDIMEAGLARNPPVLKGVFERLYSDATQRIQRYGLIRQQMLLANKAYAAVVEAVASEEEQQWPDFERLNDTTDATIRGMWYHTEYLFRSACEYAMTQGVEATLVKSQQNLVSEFEEKFQVTATVGLCAGAAPLAAAWLRCDLSRAKAASRRSRLQKVAKLAAEKAPNVARLRLDGLEGFRHDFFEAFSEEDFLWNALKDPARTERAVTRSFKLVVKWLPEEALHEVQRLLVDSSSAPALLLSGLPLDSEIPPTPMLPGDFRLPVAEAWLLGLARCLGLPYGLLGFYTENARGGLIRDLAPKPGLGGINQPHIQLGFHRDVPKCVSGAQSEPDGFILLAARGDPQHGAKTQICSHRRLAACLTSDELQALRRRPVRVECVRPDGVSPYGQPFYAVTGSENEPEITLFYIPDHKEFSYRIVSEDAETQAAYSRALAAAAETCDDVDLQAGDALLIDNARCNHARTAFEPQQDGTDRWLLKTFVCAGGWQRPRPSASLTWPGLLVPESFSPAAPRREKPPGPPRRQERGIKEEASRRSELPSKRRPDEPTPFMSYMAALREVQGQLAKEVVQSLPEKPRHGTRALDEFRTLKDACDRPPMALPTSTTSSLATSRSLPALPKTRGLQGGLQEPEAVPSPLTKAKMAATMMT</sequence>
<dbReference type="Gene3D" id="3.60.130.10">
    <property type="entry name" value="Clavaminate synthase-like"/>
    <property type="match status" value="1"/>
</dbReference>
<feature type="compositionally biased region" description="Basic and acidic residues" evidence="3">
    <location>
        <begin position="712"/>
        <end position="746"/>
    </location>
</feature>
<feature type="region of interest" description="Disordered" evidence="3">
    <location>
        <begin position="793"/>
        <end position="833"/>
    </location>
</feature>
<keyword evidence="1" id="KW-0560">Oxidoreductase</keyword>
<dbReference type="EMBL" id="CAJNJA010079029">
    <property type="protein sequence ID" value="CAE7924099.1"/>
    <property type="molecule type" value="Genomic_DNA"/>
</dbReference>
<feature type="region of interest" description="Disordered" evidence="3">
    <location>
        <begin position="706"/>
        <end position="748"/>
    </location>
</feature>
<dbReference type="Pfam" id="PF02668">
    <property type="entry name" value="TauD"/>
    <property type="match status" value="1"/>
</dbReference>
<dbReference type="Proteomes" id="UP000601435">
    <property type="component" value="Unassembled WGS sequence"/>
</dbReference>
<feature type="coiled-coil region" evidence="2">
    <location>
        <begin position="2"/>
        <end position="32"/>
    </location>
</feature>
<protein>
    <submittedName>
        <fullName evidence="5">Cs1 protein</fullName>
    </submittedName>
</protein>
<dbReference type="InterPro" id="IPR042098">
    <property type="entry name" value="TauD-like_sf"/>
</dbReference>
<evidence type="ECO:0000259" key="4">
    <source>
        <dbReference type="Pfam" id="PF02668"/>
    </source>
</evidence>
<feature type="region of interest" description="Disordered" evidence="3">
    <location>
        <begin position="113"/>
        <end position="133"/>
    </location>
</feature>
<evidence type="ECO:0000313" key="5">
    <source>
        <dbReference type="EMBL" id="CAE7924099.1"/>
    </source>
</evidence>
<dbReference type="InterPro" id="IPR003819">
    <property type="entry name" value="TauD/TfdA-like"/>
</dbReference>
<feature type="coiled-coil region" evidence="2">
    <location>
        <begin position="153"/>
        <end position="180"/>
    </location>
</feature>
<dbReference type="AlphaFoldDB" id="A0A813BUC9"/>